<comment type="caution">
    <text evidence="2">The sequence shown here is derived from an EMBL/GenBank/DDBJ whole genome shotgun (WGS) entry which is preliminary data.</text>
</comment>
<evidence type="ECO:0000313" key="3">
    <source>
        <dbReference type="Proteomes" id="UP001409585"/>
    </source>
</evidence>
<accession>A0AAV3TXL9</accession>
<dbReference type="Proteomes" id="UP001409585">
    <property type="component" value="Unassembled WGS sequence"/>
</dbReference>
<dbReference type="AlphaFoldDB" id="A0AAV3TXL9"/>
<evidence type="ECO:0000256" key="1">
    <source>
        <dbReference type="SAM" id="SignalP"/>
    </source>
</evidence>
<keyword evidence="3" id="KW-1185">Reference proteome</keyword>
<gene>
    <name evidence="2" type="ORF">GCM10025791_05440</name>
</gene>
<reference evidence="3" key="1">
    <citation type="journal article" date="2019" name="Int. J. Syst. Evol. Microbiol.">
        <title>The Global Catalogue of Microorganisms (GCM) 10K type strain sequencing project: providing services to taxonomists for standard genome sequencing and annotation.</title>
        <authorList>
            <consortium name="The Broad Institute Genomics Platform"/>
            <consortium name="The Broad Institute Genome Sequencing Center for Infectious Disease"/>
            <person name="Wu L."/>
            <person name="Ma J."/>
        </authorList>
    </citation>
    <scope>NUCLEOTIDE SEQUENCE [LARGE SCALE GENOMIC DNA]</scope>
    <source>
        <strain evidence="3">JCM 19134</strain>
    </source>
</reference>
<evidence type="ECO:0000313" key="2">
    <source>
        <dbReference type="EMBL" id="GAA4931996.1"/>
    </source>
</evidence>
<keyword evidence="1" id="KW-0732">Signal</keyword>
<feature type="chain" id="PRO_5043562332" evidence="1">
    <location>
        <begin position="27"/>
        <end position="178"/>
    </location>
</feature>
<dbReference type="EMBL" id="BAABLX010000004">
    <property type="protein sequence ID" value="GAA4931996.1"/>
    <property type="molecule type" value="Genomic_DNA"/>
</dbReference>
<protein>
    <submittedName>
        <fullName evidence="2">Uncharacterized protein</fullName>
    </submittedName>
</protein>
<proteinExistence type="predicted"/>
<feature type="signal peptide" evidence="1">
    <location>
        <begin position="1"/>
        <end position="26"/>
    </location>
</feature>
<dbReference type="RefSeq" id="WP_345416668.1">
    <property type="nucleotide sequence ID" value="NZ_AP031496.1"/>
</dbReference>
<sequence>MSKVAAVCRIYLVALLAACAPWLAHSQVLLDKNDYGPVISSNVWFGSRLPGLTCNMPKAHQITVPICPDCVVIEVRPHMSDPTLVVMEFTSFNSFTNLADYYGSLPNIQQVSARNQSNDTYFSPPQFSHVPYSEFSAALDEIPYVHLEEVRSQSGSNRRITLVAEHDDSYNCVFDHNG</sequence>
<name>A0AAV3TXL9_9ALTE</name>
<organism evidence="2 3">
    <name type="scientific">Halioxenophilus aromaticivorans</name>
    <dbReference type="NCBI Taxonomy" id="1306992"/>
    <lineage>
        <taxon>Bacteria</taxon>
        <taxon>Pseudomonadati</taxon>
        <taxon>Pseudomonadota</taxon>
        <taxon>Gammaproteobacteria</taxon>
        <taxon>Alteromonadales</taxon>
        <taxon>Alteromonadaceae</taxon>
        <taxon>Halioxenophilus</taxon>
    </lineage>
</organism>